<gene>
    <name evidence="1" type="ORF">EVA_16379</name>
</gene>
<comment type="caution">
    <text evidence="1">The sequence shown here is derived from an EMBL/GenBank/DDBJ whole genome shotgun (WGS) entry which is preliminary data.</text>
</comment>
<dbReference type="AlphaFoldDB" id="J9C6Q1"/>
<sequence>MKSLHTTSYLPAVIDDQKLQTEVHVVYELKPLANDGKVAL</sequence>
<reference evidence="1" key="1">
    <citation type="journal article" date="2012" name="PLoS ONE">
        <title>Gene sets for utilization of primary and secondary nutrition supplies in the distal gut of endangered iberian lynx.</title>
        <authorList>
            <person name="Alcaide M."/>
            <person name="Messina E."/>
            <person name="Richter M."/>
            <person name="Bargiela R."/>
            <person name="Peplies J."/>
            <person name="Huws S.A."/>
            <person name="Newbold C.J."/>
            <person name="Golyshin P.N."/>
            <person name="Simon M.A."/>
            <person name="Lopez G."/>
            <person name="Yakimov M.M."/>
            <person name="Ferrer M."/>
        </authorList>
    </citation>
    <scope>NUCLEOTIDE SEQUENCE</scope>
</reference>
<proteinExistence type="predicted"/>
<organism evidence="1">
    <name type="scientific">gut metagenome</name>
    <dbReference type="NCBI Taxonomy" id="749906"/>
    <lineage>
        <taxon>unclassified sequences</taxon>
        <taxon>metagenomes</taxon>
        <taxon>organismal metagenomes</taxon>
    </lineage>
</organism>
<feature type="non-terminal residue" evidence="1">
    <location>
        <position position="40"/>
    </location>
</feature>
<name>J9C6Q1_9ZZZZ</name>
<accession>J9C6Q1</accession>
<evidence type="ECO:0000313" key="1">
    <source>
        <dbReference type="EMBL" id="EJW95515.1"/>
    </source>
</evidence>
<protein>
    <submittedName>
        <fullName evidence="1">Uncharacterized protein</fullName>
    </submittedName>
</protein>
<dbReference type="EMBL" id="AMCI01005761">
    <property type="protein sequence ID" value="EJW95515.1"/>
    <property type="molecule type" value="Genomic_DNA"/>
</dbReference>